<organism evidence="17 18">
    <name type="scientific">Eutypa lata (strain UCR-EL1)</name>
    <name type="common">Grapevine dieback disease fungus</name>
    <name type="synonym">Eutypa armeniacae</name>
    <dbReference type="NCBI Taxonomy" id="1287681"/>
    <lineage>
        <taxon>Eukaryota</taxon>
        <taxon>Fungi</taxon>
        <taxon>Dikarya</taxon>
        <taxon>Ascomycota</taxon>
        <taxon>Pezizomycotina</taxon>
        <taxon>Sordariomycetes</taxon>
        <taxon>Xylariomycetidae</taxon>
        <taxon>Xylariales</taxon>
        <taxon>Diatrypaceae</taxon>
        <taxon>Eutypa</taxon>
    </lineage>
</organism>
<evidence type="ECO:0000256" key="12">
    <source>
        <dbReference type="RuleBase" id="RU368089"/>
    </source>
</evidence>
<keyword evidence="4 12" id="KW-0378">Hydrolase</keyword>
<gene>
    <name evidence="17" type="ORF">UCREL1_4725</name>
</gene>
<keyword evidence="5 12" id="KW-0256">Endoplasmic reticulum</keyword>
<dbReference type="OrthoDB" id="410058at2759"/>
<dbReference type="AlphaFoldDB" id="M7TEC5"/>
<comment type="similarity">
    <text evidence="2 12">Belongs to the glycosyl hydrolase 63 family.</text>
</comment>
<evidence type="ECO:0000256" key="6">
    <source>
        <dbReference type="ARBA" id="ARBA00022968"/>
    </source>
</evidence>
<dbReference type="InterPro" id="IPR012341">
    <property type="entry name" value="6hp_glycosidase-like_sf"/>
</dbReference>
<dbReference type="InterPro" id="IPR031335">
    <property type="entry name" value="Glyco_hydro_63_C"/>
</dbReference>
<dbReference type="SUPFAM" id="SSF48208">
    <property type="entry name" value="Six-hairpin glycosidases"/>
    <property type="match status" value="1"/>
</dbReference>
<dbReference type="Proteomes" id="UP000012174">
    <property type="component" value="Unassembled WGS sequence"/>
</dbReference>
<name>M7TEC5_EUTLA</name>
<dbReference type="InterPro" id="IPR008928">
    <property type="entry name" value="6-hairpin_glycosidase_sf"/>
</dbReference>
<dbReference type="eggNOG" id="KOG2161">
    <property type="taxonomic scope" value="Eukaryota"/>
</dbReference>
<dbReference type="GO" id="GO:0005789">
    <property type="term" value="C:endoplasmic reticulum membrane"/>
    <property type="evidence" value="ECO:0007669"/>
    <property type="project" value="UniProtKB-SubCell"/>
</dbReference>
<feature type="signal peptide" evidence="14">
    <location>
        <begin position="1"/>
        <end position="25"/>
    </location>
</feature>
<dbReference type="Pfam" id="PF16923">
    <property type="entry name" value="Glyco_hydro_63N"/>
    <property type="match status" value="1"/>
</dbReference>
<evidence type="ECO:0000256" key="5">
    <source>
        <dbReference type="ARBA" id="ARBA00022824"/>
    </source>
</evidence>
<feature type="domain" description="Glycosyl hydrolase family 63 N-terminal" evidence="16">
    <location>
        <begin position="42"/>
        <end position="243"/>
    </location>
</feature>
<evidence type="ECO:0000256" key="13">
    <source>
        <dbReference type="RuleBase" id="RU369107"/>
    </source>
</evidence>
<dbReference type="PANTHER" id="PTHR10412:SF11">
    <property type="entry name" value="MANNOSYL-OLIGOSACCHARIDE GLUCOSIDASE"/>
    <property type="match status" value="1"/>
</dbReference>
<dbReference type="HOGENOM" id="CLU_007380_1_0_1"/>
<comment type="subcellular location">
    <subcellularLocation>
        <location evidence="1 12">Endoplasmic reticulum membrane</location>
        <topology evidence="1 12">Single-pass type II membrane protein</topology>
    </subcellularLocation>
</comment>
<dbReference type="OMA" id="GWTACVI"/>
<evidence type="ECO:0000313" key="18">
    <source>
        <dbReference type="Proteomes" id="UP000012174"/>
    </source>
</evidence>
<evidence type="ECO:0000256" key="7">
    <source>
        <dbReference type="ARBA" id="ARBA00022989"/>
    </source>
</evidence>
<dbReference type="STRING" id="1287681.M7TEC5"/>
<evidence type="ECO:0000256" key="10">
    <source>
        <dbReference type="ARBA" id="ARBA00023295"/>
    </source>
</evidence>
<dbReference type="Gene3D" id="1.50.10.10">
    <property type="match status" value="1"/>
</dbReference>
<dbReference type="EMBL" id="KB706272">
    <property type="protein sequence ID" value="EMR68276.1"/>
    <property type="molecule type" value="Genomic_DNA"/>
</dbReference>
<keyword evidence="9 13" id="KW-0325">Glycoprotein</keyword>
<evidence type="ECO:0000256" key="9">
    <source>
        <dbReference type="ARBA" id="ARBA00023180"/>
    </source>
</evidence>
<evidence type="ECO:0000256" key="11">
    <source>
        <dbReference type="ARBA" id="ARBA00038888"/>
    </source>
</evidence>
<comment type="catalytic activity">
    <reaction evidence="12">
        <text>N(4)-(alpha-D-Glc-(1-&gt;2)-alpha-D-Glc-(1-&gt;3)-alpha-D-Glc-(1-&gt;3)-alpha-D-Man-(1-&gt;2)-alpha-D-Man-(1-&gt;2)-alpha-D-Man-(1-&gt;3)-[alpha-D-Man-(1-&gt;2)-alpha-D-Man-(1-&gt;3)-[alpha-D-Man-(1-&gt;2)-alpha-D-Man-(1-&gt;6)]-alpha-D-Man-(1-&gt;6)]-beta-D-Man-(1-&gt;4)-beta-D-GlcNAc-(1-&gt;4)-beta-D-GlcNAc)-L-asparaginyl-[protein] + H2O = N(4)-(alpha-D-Glc-(1-&gt;3)-alpha-D-Glc-(1-&gt;3)-alpha-D-Man-(1-&gt;2)-alpha-D-Man-(1-&gt;2)-alpha-D-Man-(1-&gt;3)-[alpha-D-Man-(1-&gt;2)-alpha-D-Man-(1-&gt;3)-[alpha-D-Man-(1-&gt;2)-alpha-D-Man-(1-&gt;6)]-alpha-D-Man-(1-&gt;6)]-beta-D-Man-(1-&gt;4)-beta-D-GlcNAc-(1-&gt;4)-beta-D-GlcNAc)-L-asparaginyl-[protein] + beta-D-glucose</text>
        <dbReference type="Rhea" id="RHEA:55988"/>
        <dbReference type="Rhea" id="RHEA-COMP:12806"/>
        <dbReference type="Rhea" id="RHEA-COMP:14355"/>
        <dbReference type="ChEBI" id="CHEBI:15377"/>
        <dbReference type="ChEBI" id="CHEBI:15903"/>
        <dbReference type="ChEBI" id="CHEBI:59082"/>
        <dbReference type="ChEBI" id="CHEBI:132537"/>
        <dbReference type="EC" id="3.2.1.106"/>
    </reaction>
</comment>
<proteinExistence type="inferred from homology"/>
<keyword evidence="8 12" id="KW-0472">Membrane</keyword>
<comment type="function">
    <text evidence="12">Cleaves the distal alpha 1,2-linked glucose residue from the Glc(3)Man(9)GlcNAc(2) oligosaccharide precursor.</text>
</comment>
<comment type="pathway">
    <text evidence="13">Glycan metabolism; N-glycan degradation.</text>
</comment>
<dbReference type="KEGG" id="ela:UCREL1_4725"/>
<dbReference type="EC" id="3.2.1.106" evidence="11 12"/>
<dbReference type="GO" id="GO:0006487">
    <property type="term" value="P:protein N-linked glycosylation"/>
    <property type="evidence" value="ECO:0007669"/>
    <property type="project" value="UniProtKB-UniRule"/>
</dbReference>
<reference evidence="18" key="1">
    <citation type="journal article" date="2013" name="Genome Announc.">
        <title>Draft genome sequence of the grapevine dieback fungus Eutypa lata UCR-EL1.</title>
        <authorList>
            <person name="Blanco-Ulate B."/>
            <person name="Rolshausen P.E."/>
            <person name="Cantu D."/>
        </authorList>
    </citation>
    <scope>NUCLEOTIDE SEQUENCE [LARGE SCALE GENOMIC DNA]</scope>
    <source>
        <strain evidence="18">UCR-EL1</strain>
    </source>
</reference>
<keyword evidence="7 12" id="KW-1133">Transmembrane helix</keyword>
<keyword evidence="6" id="KW-0735">Signal-anchor</keyword>
<sequence length="868" mass="96772">MRVIWGRKSLVRLTFLIWGLSQLLAAASDVASKATDDALYRWGPYRPNLYFGVRPQLPDTILMGMMWGQGQDKSTLIHTLHDTCEQDDDGIEGFGWTAYDTKFGGSQTIHDSQGHVDITTDFVKTEAGNSWGVQVSGSLRPDAPSEVKTAIIFHVALEKTGSNSTAKSLQCMKRSEEGKAARTTEATQTADITCYGKDPVLEEFELYVIGDTNNKLIEGPVVGAAQVPEDSIWKAKSVFIDDLLAGSSDKNGYLVDKPGKGNMQFMQMLFEGPFTVTFTYQTKPTTPLLPDDIKSSIDSFQSTFATNVDQVFPRTAPFDDDEHDGFSRALLSNLLGGLGFFHGDSKVDYTNATEYLETDLNFWEKTADAMEHAIITNTKPMSLLSHIPSRPVFPRGFLWDEGFHLLPVIEWDLDLAVSVLQSWLNLMDDDGWIGREQILGPEARSRVPDEFQVQYPHYANPPTLSLLFPVLISKLNNTSTYAGHSSKYLSSTEDALTLLKGLYILLSRHYQWFRRTQAGNFTNAYPRPNDAIPGEGFRWRGRTPMHTFTSGLDDYPRANPPHPGELHVDALAWVGASSQALQQVAEYLGKASDAAMYGEHLEAVRYNLDAIHWDPTESAYCDTTIGTAGDFQRVCHLGYMSLYPLLLGLIEPDHPHLPAMLNLLSDSTRLWSPHGLRSLSATDPNYGKDEDYWRGAVWMNLNVLAVLRLRDLGLQDGPEKIRALSLAAQLRRNVVGAVYDSWKSTGLFWEQYSDKTGEGRRSRAFTGWTACVILLLELDDLGDDGGVQDGSSGVLSGGGISVAASASLFVSLGLVVVFRRRLVGFAQWAMERWRAKGRIRLRDERHEEHEDEAYEMLDFDDELDSQHS</sequence>
<evidence type="ECO:0000256" key="3">
    <source>
        <dbReference type="ARBA" id="ARBA00022692"/>
    </source>
</evidence>
<dbReference type="PANTHER" id="PTHR10412">
    <property type="entry name" value="MANNOSYL-OLIGOSACCHARIDE GLUCOSIDASE"/>
    <property type="match status" value="1"/>
</dbReference>
<protein>
    <recommendedName>
        <fullName evidence="11 12">Mannosyl-oligosaccharide glucosidase</fullName>
        <ecNumber evidence="11 12">3.2.1.106</ecNumber>
    </recommendedName>
    <alternativeName>
        <fullName evidence="13">Glucosidase I</fullName>
    </alternativeName>
</protein>
<evidence type="ECO:0000256" key="1">
    <source>
        <dbReference type="ARBA" id="ARBA00004648"/>
    </source>
</evidence>
<keyword evidence="3 12" id="KW-0812">Transmembrane</keyword>
<feature type="transmembrane region" description="Helical" evidence="12">
    <location>
        <begin position="798"/>
        <end position="818"/>
    </location>
</feature>
<evidence type="ECO:0000259" key="16">
    <source>
        <dbReference type="Pfam" id="PF16923"/>
    </source>
</evidence>
<dbReference type="InterPro" id="IPR038518">
    <property type="entry name" value="Glyco_hydro_63N_sf"/>
</dbReference>
<evidence type="ECO:0000256" key="4">
    <source>
        <dbReference type="ARBA" id="ARBA00022801"/>
    </source>
</evidence>
<evidence type="ECO:0000256" key="8">
    <source>
        <dbReference type="ARBA" id="ARBA00023136"/>
    </source>
</evidence>
<dbReference type="GO" id="GO:0004573">
    <property type="term" value="F:Glc3Man9GlcNAc2 oligosaccharide glucosidase activity"/>
    <property type="evidence" value="ECO:0007669"/>
    <property type="project" value="UniProtKB-UniRule"/>
</dbReference>
<dbReference type="InterPro" id="IPR004888">
    <property type="entry name" value="Glycoside_hydrolase_63"/>
</dbReference>
<feature type="domain" description="Glycosyl hydrolase family 63 C-terminal" evidence="15">
    <location>
        <begin position="292"/>
        <end position="776"/>
    </location>
</feature>
<evidence type="ECO:0000313" key="17">
    <source>
        <dbReference type="EMBL" id="EMR68276.1"/>
    </source>
</evidence>
<feature type="chain" id="PRO_5004085524" description="Mannosyl-oligosaccharide glucosidase" evidence="14">
    <location>
        <begin position="26"/>
        <end position="868"/>
    </location>
</feature>
<evidence type="ECO:0000256" key="2">
    <source>
        <dbReference type="ARBA" id="ARBA00010833"/>
    </source>
</evidence>
<evidence type="ECO:0000256" key="14">
    <source>
        <dbReference type="SAM" id="SignalP"/>
    </source>
</evidence>
<keyword evidence="14" id="KW-0732">Signal</keyword>
<dbReference type="InterPro" id="IPR031631">
    <property type="entry name" value="Glyco_hydro_63N"/>
</dbReference>
<dbReference type="Gene3D" id="2.70.98.110">
    <property type="entry name" value="Glycosyl hydrolase family 63, N-terminal domain"/>
    <property type="match status" value="1"/>
</dbReference>
<evidence type="ECO:0000259" key="15">
    <source>
        <dbReference type="Pfam" id="PF03200"/>
    </source>
</evidence>
<dbReference type="GO" id="GO:0009311">
    <property type="term" value="P:oligosaccharide metabolic process"/>
    <property type="evidence" value="ECO:0007669"/>
    <property type="project" value="UniProtKB-UniRule"/>
</dbReference>
<keyword evidence="18" id="KW-1185">Reference proteome</keyword>
<keyword evidence="10 12" id="KW-0326">Glycosidase</keyword>
<dbReference type="Pfam" id="PF03200">
    <property type="entry name" value="Glyco_hydro_63"/>
    <property type="match status" value="1"/>
</dbReference>
<accession>M7TEC5</accession>